<gene>
    <name evidence="2" type="ORF">An15g01080</name>
</gene>
<name>A0AAJ8BTT9_ASPNG</name>
<protein>
    <submittedName>
        <fullName evidence="2">Uncharacterized protein</fullName>
    </submittedName>
</protein>
<sequence>MPRIPNQRPGTGSVRESEEKEKQRRMVLIAWQMIRYAKQACFSPSYVDVCTASYPRRVGGTNPTRPVWVRSQDPVGGRSCSGPGSWVFPLLGNAGRHHVNGDWGTWGSRTGELSEERRRRRRGAARRLLSGARFHGDRGREGVREREKTGLAAKREASTETADAAGGAILDISPTDQKKKCRTMTGSSGSNRRSSPPSPRMSNQTGQNGEATIAAKKDHRTNYLSTYMGLWLIKYHSKI</sequence>
<dbReference type="KEGG" id="ang:An15g01080"/>
<accession>A0AAJ8BTT9</accession>
<dbReference type="RefSeq" id="XP_059602441.1">
    <property type="nucleotide sequence ID" value="XM_059744461.1"/>
</dbReference>
<feature type="region of interest" description="Disordered" evidence="1">
    <location>
        <begin position="1"/>
        <end position="21"/>
    </location>
</feature>
<evidence type="ECO:0000313" key="2">
    <source>
        <dbReference type="RefSeq" id="XP_059602441.1"/>
    </source>
</evidence>
<feature type="compositionally biased region" description="Low complexity" evidence="1">
    <location>
        <begin position="183"/>
        <end position="203"/>
    </location>
</feature>
<organism evidence="2">
    <name type="scientific">Aspergillus niger</name>
    <dbReference type="NCBI Taxonomy" id="5061"/>
    <lineage>
        <taxon>Eukaryota</taxon>
        <taxon>Fungi</taxon>
        <taxon>Dikarya</taxon>
        <taxon>Ascomycota</taxon>
        <taxon>Pezizomycotina</taxon>
        <taxon>Eurotiomycetes</taxon>
        <taxon>Eurotiomycetidae</taxon>
        <taxon>Eurotiales</taxon>
        <taxon>Aspergillaceae</taxon>
        <taxon>Aspergillus</taxon>
        <taxon>Aspergillus subgen. Circumdati</taxon>
    </lineage>
</organism>
<reference evidence="2" key="1">
    <citation type="submission" date="2025-02" db="EMBL/GenBank/DDBJ databases">
        <authorList>
            <consortium name="NCBI Genome Project"/>
        </authorList>
    </citation>
    <scope>NUCLEOTIDE SEQUENCE</scope>
</reference>
<proteinExistence type="predicted"/>
<dbReference type="AlphaFoldDB" id="A0AAJ8BTT9"/>
<reference evidence="2" key="2">
    <citation type="submission" date="2025-08" db="UniProtKB">
        <authorList>
            <consortium name="RefSeq"/>
        </authorList>
    </citation>
    <scope>IDENTIFICATION</scope>
</reference>
<feature type="compositionally biased region" description="Basic and acidic residues" evidence="1">
    <location>
        <begin position="134"/>
        <end position="158"/>
    </location>
</feature>
<dbReference type="VEuPathDB" id="FungiDB:An15g01080"/>
<evidence type="ECO:0000256" key="1">
    <source>
        <dbReference type="SAM" id="MobiDB-lite"/>
    </source>
</evidence>
<feature type="region of interest" description="Disordered" evidence="1">
    <location>
        <begin position="127"/>
        <end position="216"/>
    </location>
</feature>
<dbReference type="GeneID" id="84593093"/>